<dbReference type="EMBL" id="JAVRRT010000009">
    <property type="protein sequence ID" value="KAK5169000.1"/>
    <property type="molecule type" value="Genomic_DNA"/>
</dbReference>
<reference evidence="2 3" key="1">
    <citation type="submission" date="2023-08" db="EMBL/GenBank/DDBJ databases">
        <title>Black Yeasts Isolated from many extreme environments.</title>
        <authorList>
            <person name="Coleine C."/>
            <person name="Stajich J.E."/>
            <person name="Selbmann L."/>
        </authorList>
    </citation>
    <scope>NUCLEOTIDE SEQUENCE [LARGE SCALE GENOMIC DNA]</scope>
    <source>
        <strain evidence="2 3">CCFEE 5935</strain>
    </source>
</reference>
<dbReference type="Gene3D" id="3.40.30.10">
    <property type="entry name" value="Glutaredoxin"/>
    <property type="match status" value="1"/>
</dbReference>
<sequence>MTKYQIDVVSDTVCPWCYVGKNRLDKAIEQHKKTNPDDTFETTWYPFYLNPDAPKSVDKHEYYERKFGPQRTQMMQGHLFRLGKQVGIDFNFGGKTGNTRDSHRLIQLAKTKGEGMQTKVVEQLFNSYFEVNEDITDREVLVKRGVAAGLDEAEVREWMDGDNGGPEVDKEVIGAQKKSISGVPNFTLNGKYEVQGAEEPQAFLQVFDEIKSDARVGGVTGGDNTC</sequence>
<dbReference type="GeneID" id="89927649"/>
<dbReference type="RefSeq" id="XP_064658466.1">
    <property type="nucleotide sequence ID" value="XM_064803551.1"/>
</dbReference>
<evidence type="ECO:0000259" key="1">
    <source>
        <dbReference type="Pfam" id="PF01323"/>
    </source>
</evidence>
<feature type="domain" description="DSBA-like thioredoxin" evidence="1">
    <location>
        <begin position="5"/>
        <end position="205"/>
    </location>
</feature>
<protein>
    <recommendedName>
        <fullName evidence="1">DSBA-like thioredoxin domain-containing protein</fullName>
    </recommendedName>
</protein>
<keyword evidence="3" id="KW-1185">Reference proteome</keyword>
<dbReference type="PANTHER" id="PTHR13887">
    <property type="entry name" value="GLUTATHIONE S-TRANSFERASE KAPPA"/>
    <property type="match status" value="1"/>
</dbReference>
<name>A0AAV9PBS9_9PEZI</name>
<dbReference type="GO" id="GO:0016491">
    <property type="term" value="F:oxidoreductase activity"/>
    <property type="evidence" value="ECO:0007669"/>
    <property type="project" value="InterPro"/>
</dbReference>
<proteinExistence type="predicted"/>
<gene>
    <name evidence="2" type="ORF">LTR77_006309</name>
</gene>
<dbReference type="InterPro" id="IPR001853">
    <property type="entry name" value="DSBA-like_thioredoxin_dom"/>
</dbReference>
<dbReference type="PANTHER" id="PTHR13887:SF41">
    <property type="entry name" value="THIOREDOXIN SUPERFAMILY PROTEIN"/>
    <property type="match status" value="1"/>
</dbReference>
<evidence type="ECO:0000313" key="2">
    <source>
        <dbReference type="EMBL" id="KAK5169000.1"/>
    </source>
</evidence>
<evidence type="ECO:0000313" key="3">
    <source>
        <dbReference type="Proteomes" id="UP001337655"/>
    </source>
</evidence>
<organism evidence="2 3">
    <name type="scientific">Saxophila tyrrhenica</name>
    <dbReference type="NCBI Taxonomy" id="1690608"/>
    <lineage>
        <taxon>Eukaryota</taxon>
        <taxon>Fungi</taxon>
        <taxon>Dikarya</taxon>
        <taxon>Ascomycota</taxon>
        <taxon>Pezizomycotina</taxon>
        <taxon>Dothideomycetes</taxon>
        <taxon>Dothideomycetidae</taxon>
        <taxon>Mycosphaerellales</taxon>
        <taxon>Extremaceae</taxon>
        <taxon>Saxophila</taxon>
    </lineage>
</organism>
<dbReference type="Pfam" id="PF01323">
    <property type="entry name" value="DSBA"/>
    <property type="match status" value="1"/>
</dbReference>
<comment type="caution">
    <text evidence="2">The sequence shown here is derived from an EMBL/GenBank/DDBJ whole genome shotgun (WGS) entry which is preliminary data.</text>
</comment>
<accession>A0AAV9PBS9</accession>
<dbReference type="AlphaFoldDB" id="A0AAV9PBS9"/>
<dbReference type="InterPro" id="IPR036249">
    <property type="entry name" value="Thioredoxin-like_sf"/>
</dbReference>
<dbReference type="SUPFAM" id="SSF52833">
    <property type="entry name" value="Thioredoxin-like"/>
    <property type="match status" value="1"/>
</dbReference>
<dbReference type="CDD" id="cd03024">
    <property type="entry name" value="DsbA_FrnE"/>
    <property type="match status" value="1"/>
</dbReference>
<dbReference type="Proteomes" id="UP001337655">
    <property type="component" value="Unassembled WGS sequence"/>
</dbReference>